<comment type="caution">
    <text evidence="2">The sequence shown here is derived from an EMBL/GenBank/DDBJ whole genome shotgun (WGS) entry which is preliminary data.</text>
</comment>
<evidence type="ECO:0000313" key="2">
    <source>
        <dbReference type="EMBL" id="KAL2474818.1"/>
    </source>
</evidence>
<accession>A0ABD1QGX1</accession>
<feature type="region of interest" description="Disordered" evidence="1">
    <location>
        <begin position="68"/>
        <end position="111"/>
    </location>
</feature>
<sequence>MKFSTPGGVAKICGNQTETRSCFINALWKVAKHEEISSTVTMVQTELMDVEPEKAEEDMILDEGLDPQILSPESSASHAEELEAFSANPSDSTQMLQVGQKLEEGINEELK</sequence>
<gene>
    <name evidence="2" type="ORF">Adt_35554</name>
</gene>
<feature type="compositionally biased region" description="Basic and acidic residues" evidence="1">
    <location>
        <begin position="101"/>
        <end position="111"/>
    </location>
</feature>
<feature type="compositionally biased region" description="Polar residues" evidence="1">
    <location>
        <begin position="88"/>
        <end position="97"/>
    </location>
</feature>
<dbReference type="AlphaFoldDB" id="A0ABD1QGX1"/>
<organism evidence="2 3">
    <name type="scientific">Abeliophyllum distichum</name>
    <dbReference type="NCBI Taxonomy" id="126358"/>
    <lineage>
        <taxon>Eukaryota</taxon>
        <taxon>Viridiplantae</taxon>
        <taxon>Streptophyta</taxon>
        <taxon>Embryophyta</taxon>
        <taxon>Tracheophyta</taxon>
        <taxon>Spermatophyta</taxon>
        <taxon>Magnoliopsida</taxon>
        <taxon>eudicotyledons</taxon>
        <taxon>Gunneridae</taxon>
        <taxon>Pentapetalae</taxon>
        <taxon>asterids</taxon>
        <taxon>lamiids</taxon>
        <taxon>Lamiales</taxon>
        <taxon>Oleaceae</taxon>
        <taxon>Forsythieae</taxon>
        <taxon>Abeliophyllum</taxon>
    </lineage>
</organism>
<dbReference type="Proteomes" id="UP001604336">
    <property type="component" value="Unassembled WGS sequence"/>
</dbReference>
<name>A0ABD1QGX1_9LAMI</name>
<protein>
    <submittedName>
        <fullName evidence="2">Uncharacterized protein</fullName>
    </submittedName>
</protein>
<evidence type="ECO:0000313" key="3">
    <source>
        <dbReference type="Proteomes" id="UP001604336"/>
    </source>
</evidence>
<dbReference type="EMBL" id="JBFOLK010000011">
    <property type="protein sequence ID" value="KAL2474818.1"/>
    <property type="molecule type" value="Genomic_DNA"/>
</dbReference>
<evidence type="ECO:0000256" key="1">
    <source>
        <dbReference type="SAM" id="MobiDB-lite"/>
    </source>
</evidence>
<keyword evidence="3" id="KW-1185">Reference proteome</keyword>
<proteinExistence type="predicted"/>
<reference evidence="3" key="1">
    <citation type="submission" date="2024-07" db="EMBL/GenBank/DDBJ databases">
        <title>Two chromosome-level genome assemblies of Korean endemic species Abeliophyllum distichum and Forsythia ovata (Oleaceae).</title>
        <authorList>
            <person name="Jang H."/>
        </authorList>
    </citation>
    <scope>NUCLEOTIDE SEQUENCE [LARGE SCALE GENOMIC DNA]</scope>
</reference>